<sequence length="57" mass="6926">MIKLKETTVWDVPNHTYILTDDKQSMLGYIIEGTTEVIMFKKSMRFDRRRRTFKEVK</sequence>
<reference evidence="1" key="1">
    <citation type="submission" date="2020-04" db="EMBL/GenBank/DDBJ databases">
        <authorList>
            <person name="Chiriac C."/>
            <person name="Salcher M."/>
            <person name="Ghai R."/>
            <person name="Kavagutti S V."/>
        </authorList>
    </citation>
    <scope>NUCLEOTIDE SEQUENCE</scope>
</reference>
<gene>
    <name evidence="1" type="ORF">UFOVP84_99</name>
</gene>
<name>A0A6J5L103_9CAUD</name>
<dbReference type="EMBL" id="LR796208">
    <property type="protein sequence ID" value="CAB4127262.1"/>
    <property type="molecule type" value="Genomic_DNA"/>
</dbReference>
<protein>
    <submittedName>
        <fullName evidence="1">Uncharacterized protein</fullName>
    </submittedName>
</protein>
<proteinExistence type="predicted"/>
<organism evidence="1">
    <name type="scientific">uncultured Caudovirales phage</name>
    <dbReference type="NCBI Taxonomy" id="2100421"/>
    <lineage>
        <taxon>Viruses</taxon>
        <taxon>Duplodnaviria</taxon>
        <taxon>Heunggongvirae</taxon>
        <taxon>Uroviricota</taxon>
        <taxon>Caudoviricetes</taxon>
        <taxon>Peduoviridae</taxon>
        <taxon>Maltschvirus</taxon>
        <taxon>Maltschvirus maltsch</taxon>
    </lineage>
</organism>
<accession>A0A6J5L103</accession>
<evidence type="ECO:0000313" key="1">
    <source>
        <dbReference type="EMBL" id="CAB4127262.1"/>
    </source>
</evidence>